<dbReference type="InterPro" id="IPR005895">
    <property type="entry name" value="ABC_transptr_haem_export_CcmA"/>
</dbReference>
<dbReference type="EMBL" id="JBIGIA010000030">
    <property type="protein sequence ID" value="MFG6459768.1"/>
    <property type="molecule type" value="Genomic_DNA"/>
</dbReference>
<comment type="caution">
    <text evidence="9">The sequence shown here is derived from an EMBL/GenBank/DDBJ whole genome shotgun (WGS) entry which is preliminary data.</text>
</comment>
<keyword evidence="2" id="KW-1003">Cell membrane</keyword>
<dbReference type="InterPro" id="IPR003593">
    <property type="entry name" value="AAA+_ATPase"/>
</dbReference>
<evidence type="ECO:0000256" key="2">
    <source>
        <dbReference type="ARBA" id="ARBA00022475"/>
    </source>
</evidence>
<dbReference type="NCBIfam" id="TIGR01189">
    <property type="entry name" value="ccmA"/>
    <property type="match status" value="1"/>
</dbReference>
<sequence length="207" mass="21855">MPSHENAAPLLQVQSLACRRGGRSLFKGLSFELHAGQALELHGANGSGKTSLLRLLAGLMPAAAGAACWQGRPQDVAYLGHLNGLSPDLSALENLRFAQQLVGGDTAAPVAALQDWGMTALATRPVRRLSQGQQRRVALARLGLARQRLWLLDEPCAGLDDAGERLFDARLAAHLADGGLAVVATHQPLRLPADRCRALRLGQAAAC</sequence>
<evidence type="ECO:0000256" key="6">
    <source>
        <dbReference type="ARBA" id="ARBA00022967"/>
    </source>
</evidence>
<evidence type="ECO:0000313" key="10">
    <source>
        <dbReference type="Proteomes" id="UP001606305"/>
    </source>
</evidence>
<dbReference type="SUPFAM" id="SSF52540">
    <property type="entry name" value="P-loop containing nucleoside triphosphate hydrolases"/>
    <property type="match status" value="1"/>
</dbReference>
<protein>
    <submittedName>
        <fullName evidence="9">Cytochrome c biogenesis heme-transporting ATPase CcmA</fullName>
    </submittedName>
</protein>
<evidence type="ECO:0000256" key="4">
    <source>
        <dbReference type="ARBA" id="ARBA00022748"/>
    </source>
</evidence>
<keyword evidence="6" id="KW-1278">Translocase</keyword>
<dbReference type="PANTHER" id="PTHR43499">
    <property type="entry name" value="ABC TRANSPORTER I FAMILY MEMBER 1"/>
    <property type="match status" value="1"/>
</dbReference>
<evidence type="ECO:0000259" key="8">
    <source>
        <dbReference type="PROSITE" id="PS50893"/>
    </source>
</evidence>
<keyword evidence="3" id="KW-0547">Nucleotide-binding</keyword>
<dbReference type="Proteomes" id="UP001606305">
    <property type="component" value="Unassembled WGS sequence"/>
</dbReference>
<dbReference type="PANTHER" id="PTHR43499:SF1">
    <property type="entry name" value="ABC TRANSPORTER I FAMILY MEMBER 1"/>
    <property type="match status" value="1"/>
</dbReference>
<gene>
    <name evidence="9" type="primary">ccmA</name>
    <name evidence="9" type="ORF">ACG00X_23320</name>
</gene>
<keyword evidence="7" id="KW-0472">Membrane</keyword>
<accession>A0ABW7GCS9</accession>
<dbReference type="SMART" id="SM00382">
    <property type="entry name" value="AAA"/>
    <property type="match status" value="1"/>
</dbReference>
<keyword evidence="1" id="KW-0813">Transport</keyword>
<reference evidence="9 10" key="1">
    <citation type="submission" date="2024-09" db="EMBL/GenBank/DDBJ databases">
        <title>Novel species of the genus Pelomonas and Roseateles isolated from streams.</title>
        <authorList>
            <person name="Lu H."/>
        </authorList>
    </citation>
    <scope>NUCLEOTIDE SEQUENCE [LARGE SCALE GENOMIC DNA]</scope>
    <source>
        <strain evidence="9 10">BYS96W</strain>
    </source>
</reference>
<dbReference type="PROSITE" id="PS50893">
    <property type="entry name" value="ABC_TRANSPORTER_2"/>
    <property type="match status" value="1"/>
</dbReference>
<feature type="domain" description="ABC transporter" evidence="8">
    <location>
        <begin position="11"/>
        <end position="201"/>
    </location>
</feature>
<evidence type="ECO:0000256" key="7">
    <source>
        <dbReference type="ARBA" id="ARBA00023136"/>
    </source>
</evidence>
<dbReference type="Gene3D" id="3.40.50.300">
    <property type="entry name" value="P-loop containing nucleotide triphosphate hydrolases"/>
    <property type="match status" value="1"/>
</dbReference>
<dbReference type="InterPro" id="IPR003439">
    <property type="entry name" value="ABC_transporter-like_ATP-bd"/>
</dbReference>
<keyword evidence="10" id="KW-1185">Reference proteome</keyword>
<name>A0ABW7GCS9_9BURK</name>
<evidence type="ECO:0000256" key="5">
    <source>
        <dbReference type="ARBA" id="ARBA00022840"/>
    </source>
</evidence>
<keyword evidence="4" id="KW-0201">Cytochrome c-type biogenesis</keyword>
<dbReference type="NCBIfam" id="NF010061">
    <property type="entry name" value="PRK13538.1"/>
    <property type="match status" value="1"/>
</dbReference>
<dbReference type="RefSeq" id="WP_394492113.1">
    <property type="nucleotide sequence ID" value="NZ_JBIGIA010000030.1"/>
</dbReference>
<dbReference type="InterPro" id="IPR027417">
    <property type="entry name" value="P-loop_NTPase"/>
</dbReference>
<proteinExistence type="predicted"/>
<keyword evidence="5" id="KW-0067">ATP-binding</keyword>
<evidence type="ECO:0000256" key="1">
    <source>
        <dbReference type="ARBA" id="ARBA00022448"/>
    </source>
</evidence>
<organism evidence="9 10">
    <name type="scientific">Pelomonas nitida</name>
    <dbReference type="NCBI Taxonomy" id="3299027"/>
    <lineage>
        <taxon>Bacteria</taxon>
        <taxon>Pseudomonadati</taxon>
        <taxon>Pseudomonadota</taxon>
        <taxon>Betaproteobacteria</taxon>
        <taxon>Burkholderiales</taxon>
        <taxon>Sphaerotilaceae</taxon>
        <taxon>Roseateles</taxon>
    </lineage>
</organism>
<evidence type="ECO:0000256" key="3">
    <source>
        <dbReference type="ARBA" id="ARBA00022741"/>
    </source>
</evidence>
<dbReference type="Pfam" id="PF00005">
    <property type="entry name" value="ABC_tran"/>
    <property type="match status" value="1"/>
</dbReference>
<evidence type="ECO:0000313" key="9">
    <source>
        <dbReference type="EMBL" id="MFG6459768.1"/>
    </source>
</evidence>